<dbReference type="PANTHER" id="PTHR47150:SF5">
    <property type="entry name" value="OS07G0546750 PROTEIN"/>
    <property type="match status" value="1"/>
</dbReference>
<evidence type="ECO:0000313" key="2">
    <source>
        <dbReference type="Proteomes" id="UP001157006"/>
    </source>
</evidence>
<keyword evidence="2" id="KW-1185">Reference proteome</keyword>
<dbReference type="AlphaFoldDB" id="A0AAV1A2L6"/>
<sequence>MRQEEANQLLKESTESKKMKMFMKPSSKKHLADSIYSSYPTFVKSIRLPQSEPDKLFVKYQEGCQKDIERAFGVLQVGFKIIRELARFWDIVDLALIMRSCIIFQNMIDEVLPAFVNHVRARYVMRDSNVHHELQADLVKYKWTKFIMFHD</sequence>
<dbReference type="Pfam" id="PF04827">
    <property type="entry name" value="Plant_tran"/>
    <property type="match status" value="1"/>
</dbReference>
<name>A0AAV1A2L6_VICFA</name>
<dbReference type="EMBL" id="OX451738">
    <property type="protein sequence ID" value="CAI8603417.1"/>
    <property type="molecule type" value="Genomic_DNA"/>
</dbReference>
<dbReference type="PANTHER" id="PTHR47150">
    <property type="entry name" value="OS12G0169200 PROTEIN"/>
    <property type="match status" value="1"/>
</dbReference>
<accession>A0AAV1A2L6</accession>
<dbReference type="Proteomes" id="UP001157006">
    <property type="component" value="Chromosome 3"/>
</dbReference>
<proteinExistence type="predicted"/>
<evidence type="ECO:0000313" key="1">
    <source>
        <dbReference type="EMBL" id="CAI8603417.1"/>
    </source>
</evidence>
<reference evidence="1 2" key="1">
    <citation type="submission" date="2023-01" db="EMBL/GenBank/DDBJ databases">
        <authorList>
            <person name="Kreplak J."/>
        </authorList>
    </citation>
    <scope>NUCLEOTIDE SEQUENCE [LARGE SCALE GENOMIC DNA]</scope>
</reference>
<gene>
    <name evidence="1" type="ORF">VFH_III085600</name>
</gene>
<protein>
    <submittedName>
        <fullName evidence="1">Uncharacterized protein</fullName>
    </submittedName>
</protein>
<organism evidence="1 2">
    <name type="scientific">Vicia faba</name>
    <name type="common">Broad bean</name>
    <name type="synonym">Faba vulgaris</name>
    <dbReference type="NCBI Taxonomy" id="3906"/>
    <lineage>
        <taxon>Eukaryota</taxon>
        <taxon>Viridiplantae</taxon>
        <taxon>Streptophyta</taxon>
        <taxon>Embryophyta</taxon>
        <taxon>Tracheophyta</taxon>
        <taxon>Spermatophyta</taxon>
        <taxon>Magnoliopsida</taxon>
        <taxon>eudicotyledons</taxon>
        <taxon>Gunneridae</taxon>
        <taxon>Pentapetalae</taxon>
        <taxon>rosids</taxon>
        <taxon>fabids</taxon>
        <taxon>Fabales</taxon>
        <taxon>Fabaceae</taxon>
        <taxon>Papilionoideae</taxon>
        <taxon>50 kb inversion clade</taxon>
        <taxon>NPAAA clade</taxon>
        <taxon>Hologalegina</taxon>
        <taxon>IRL clade</taxon>
        <taxon>Fabeae</taxon>
        <taxon>Vicia</taxon>
    </lineage>
</organism>
<dbReference type="InterPro" id="IPR006912">
    <property type="entry name" value="Harbinger_derived_prot"/>
</dbReference>